<organism evidence="9 10">
    <name type="scientific">Hypericibacter terrae</name>
    <dbReference type="NCBI Taxonomy" id="2602015"/>
    <lineage>
        <taxon>Bacteria</taxon>
        <taxon>Pseudomonadati</taxon>
        <taxon>Pseudomonadota</taxon>
        <taxon>Alphaproteobacteria</taxon>
        <taxon>Rhodospirillales</taxon>
        <taxon>Dongiaceae</taxon>
        <taxon>Hypericibacter</taxon>
    </lineage>
</organism>
<protein>
    <submittedName>
        <fullName evidence="9">(2Fe-2S)-binding protein</fullName>
    </submittedName>
</protein>
<dbReference type="InterPro" id="IPR015879">
    <property type="entry name" value="Ring_hydroxy_dOase_asu_C_dom"/>
</dbReference>
<dbReference type="CDD" id="cd03469">
    <property type="entry name" value="Rieske_RO_Alpha_N"/>
    <property type="match status" value="1"/>
</dbReference>
<dbReference type="InterPro" id="IPR017941">
    <property type="entry name" value="Rieske_2Fe-2S"/>
</dbReference>
<keyword evidence="7" id="KW-0520">NAD</keyword>
<comment type="cofactor">
    <cofactor evidence="1">
        <name>Fe cation</name>
        <dbReference type="ChEBI" id="CHEBI:24875"/>
    </cofactor>
</comment>
<evidence type="ECO:0000256" key="1">
    <source>
        <dbReference type="ARBA" id="ARBA00001962"/>
    </source>
</evidence>
<dbReference type="KEGG" id="htq:FRZ44_08630"/>
<dbReference type="Proteomes" id="UP000326202">
    <property type="component" value="Chromosome"/>
</dbReference>
<dbReference type="PRINTS" id="PR00090">
    <property type="entry name" value="RNGDIOXGNASE"/>
</dbReference>
<dbReference type="PROSITE" id="PS51296">
    <property type="entry name" value="RIESKE"/>
    <property type="match status" value="1"/>
</dbReference>
<accession>A0A5J6MLE3</accession>
<evidence type="ECO:0000313" key="9">
    <source>
        <dbReference type="EMBL" id="QEX15576.1"/>
    </source>
</evidence>
<dbReference type="OrthoDB" id="7456916at2"/>
<dbReference type="Pfam" id="PF00355">
    <property type="entry name" value="Rieske"/>
    <property type="match status" value="1"/>
</dbReference>
<dbReference type="PROSITE" id="PS00570">
    <property type="entry name" value="RING_HYDROXYL_ALPHA"/>
    <property type="match status" value="1"/>
</dbReference>
<keyword evidence="4" id="KW-0560">Oxidoreductase</keyword>
<keyword evidence="2" id="KW-0001">2Fe-2S</keyword>
<keyword evidence="5" id="KW-0408">Iron</keyword>
<proteinExistence type="predicted"/>
<keyword evidence="3" id="KW-0479">Metal-binding</keyword>
<evidence type="ECO:0000256" key="5">
    <source>
        <dbReference type="ARBA" id="ARBA00023004"/>
    </source>
</evidence>
<dbReference type="PANTHER" id="PTHR43756">
    <property type="entry name" value="CHOLINE MONOOXYGENASE, CHLOROPLASTIC"/>
    <property type="match status" value="1"/>
</dbReference>
<keyword evidence="6" id="KW-0411">Iron-sulfur</keyword>
<dbReference type="GO" id="GO:0016491">
    <property type="term" value="F:oxidoreductase activity"/>
    <property type="evidence" value="ECO:0007669"/>
    <property type="project" value="UniProtKB-KW"/>
</dbReference>
<sequence length="411" mass="47209">MATRAGYEDRADLGNAEPEDILSPRHYTAVRRDGRLMRSLPLWCYTSERFWEAEKERIFLRRWNLIEREEVVPNVGDYHSMTFLGVPMILVRGKDEKVRVFANTCRHRGAMLTTGSGNCKAFRCPYHFWSYGLDGRFIGAPNYNDPDGRPLIDSTNKEEFGLAEIESGSWGGFIFIRFKEGPQTLEQHLGAFVESLASHRLEDMVCARKVVYEMDANWKCFVENYIDAYHIPYVHKDSLAQWKSQESILVPSRGQEYVVFVRHDRGSQLLLPFPGYDGFPPMPQIDPDRVKGTYFVTLKPGMMMTLGNDGALLFQSEPISAQKSRLTVSSLFPKSYLKREDFERLSQNYYRRNDIVVVEDKEIALRQYAGILSPYARIARLCSQETDVHGLANWVIDQVVKPETGETIAAE</sequence>
<evidence type="ECO:0000256" key="2">
    <source>
        <dbReference type="ARBA" id="ARBA00022714"/>
    </source>
</evidence>
<dbReference type="RefSeq" id="WP_151176016.1">
    <property type="nucleotide sequence ID" value="NZ_CP042906.1"/>
</dbReference>
<feature type="domain" description="Rieske" evidence="8">
    <location>
        <begin position="63"/>
        <end position="176"/>
    </location>
</feature>
<dbReference type="PANTHER" id="PTHR43756:SF5">
    <property type="entry name" value="CHOLINE MONOOXYGENASE, CHLOROPLASTIC"/>
    <property type="match status" value="1"/>
</dbReference>
<evidence type="ECO:0000256" key="4">
    <source>
        <dbReference type="ARBA" id="ARBA00023002"/>
    </source>
</evidence>
<evidence type="ECO:0000256" key="3">
    <source>
        <dbReference type="ARBA" id="ARBA00022723"/>
    </source>
</evidence>
<dbReference type="SUPFAM" id="SSF50022">
    <property type="entry name" value="ISP domain"/>
    <property type="match status" value="1"/>
</dbReference>
<reference evidence="9 10" key="1">
    <citation type="submission" date="2019-08" db="EMBL/GenBank/DDBJ databases">
        <title>Hyperibacter terrae gen. nov., sp. nov. and Hyperibacter viscosus sp. nov., two new members in the family Rhodospirillaceae isolated from the rhizosphere of Hypericum perforatum.</title>
        <authorList>
            <person name="Noviana Z."/>
        </authorList>
    </citation>
    <scope>NUCLEOTIDE SEQUENCE [LARGE SCALE GENOMIC DNA]</scope>
    <source>
        <strain evidence="9 10">R5913</strain>
    </source>
</reference>
<dbReference type="Gene3D" id="3.90.380.10">
    <property type="entry name" value="Naphthalene 1,2-dioxygenase Alpha Subunit, Chain A, domain 1"/>
    <property type="match status" value="2"/>
</dbReference>
<dbReference type="Gene3D" id="2.102.10.10">
    <property type="entry name" value="Rieske [2Fe-2S] iron-sulphur domain"/>
    <property type="match status" value="1"/>
</dbReference>
<dbReference type="GO" id="GO:0005506">
    <property type="term" value="F:iron ion binding"/>
    <property type="evidence" value="ECO:0007669"/>
    <property type="project" value="InterPro"/>
</dbReference>
<evidence type="ECO:0000256" key="6">
    <source>
        <dbReference type="ARBA" id="ARBA00023014"/>
    </source>
</evidence>
<dbReference type="GO" id="GO:0051537">
    <property type="term" value="F:2 iron, 2 sulfur cluster binding"/>
    <property type="evidence" value="ECO:0007669"/>
    <property type="project" value="UniProtKB-KW"/>
</dbReference>
<name>A0A5J6MLE3_9PROT</name>
<dbReference type="SUPFAM" id="SSF55961">
    <property type="entry name" value="Bet v1-like"/>
    <property type="match status" value="1"/>
</dbReference>
<evidence type="ECO:0000256" key="7">
    <source>
        <dbReference type="ARBA" id="ARBA00023027"/>
    </source>
</evidence>
<gene>
    <name evidence="9" type="ORF">FRZ44_08630</name>
</gene>
<evidence type="ECO:0000259" key="8">
    <source>
        <dbReference type="PROSITE" id="PS51296"/>
    </source>
</evidence>
<dbReference type="InterPro" id="IPR001663">
    <property type="entry name" value="Rng_hydr_dOase-A"/>
</dbReference>
<dbReference type="AlphaFoldDB" id="A0A5J6MLE3"/>
<dbReference type="InterPro" id="IPR036922">
    <property type="entry name" value="Rieske_2Fe-2S_sf"/>
</dbReference>
<dbReference type="InterPro" id="IPR015881">
    <property type="entry name" value="ARHD_Rieske_2Fe_2S"/>
</dbReference>
<dbReference type="EMBL" id="CP042906">
    <property type="protein sequence ID" value="QEX15576.1"/>
    <property type="molecule type" value="Genomic_DNA"/>
</dbReference>
<dbReference type="Pfam" id="PF00848">
    <property type="entry name" value="Ring_hydroxyl_A"/>
    <property type="match status" value="1"/>
</dbReference>
<keyword evidence="10" id="KW-1185">Reference proteome</keyword>
<evidence type="ECO:0000313" key="10">
    <source>
        <dbReference type="Proteomes" id="UP000326202"/>
    </source>
</evidence>
<dbReference type="CDD" id="cd00680">
    <property type="entry name" value="RHO_alpha_C"/>
    <property type="match status" value="1"/>
</dbReference>